<evidence type="ECO:0000313" key="3">
    <source>
        <dbReference type="MGI" id="MGI:1919161"/>
    </source>
</evidence>
<reference evidence="2" key="4">
    <citation type="submission" date="2025-09" db="UniProtKB">
        <authorList>
            <consortium name="Ensembl"/>
        </authorList>
    </citation>
    <scope>IDENTIFICATION</scope>
    <source>
        <strain evidence="2">C57BL/6J</strain>
    </source>
</reference>
<name>A0A338P6R2_MOUSE</name>
<feature type="region of interest" description="Disordered" evidence="1">
    <location>
        <begin position="17"/>
        <end position="37"/>
    </location>
</feature>
<proteinExistence type="predicted"/>
<dbReference type="Antibodypedia" id="33961">
    <property type="antibodies" value="245 antibodies from 30 providers"/>
</dbReference>
<dbReference type="ExpressionAtlas" id="A0A338P6R2">
    <property type="expression patterns" value="baseline and differential"/>
</dbReference>
<accession>A0A338P6R2</accession>
<dbReference type="AGR" id="MGI:1919161"/>
<dbReference type="Bgee" id="ENSMUSG00000046598">
    <property type="expression patterns" value="Expressed in embryonic brain and 264 other cell types or tissues"/>
</dbReference>
<reference evidence="2 4" key="1">
    <citation type="journal article" date="2009" name="PLoS Biol.">
        <title>Lineage-specific biology revealed by a finished genome assembly of the mouse.</title>
        <authorList>
            <consortium name="Mouse Genome Sequencing Consortium"/>
            <person name="Church D.M."/>
            <person name="Goodstadt L."/>
            <person name="Hillier L.W."/>
            <person name="Zody M.C."/>
            <person name="Goldstein S."/>
            <person name="She X."/>
            <person name="Bult C.J."/>
            <person name="Agarwala R."/>
            <person name="Cherry J.L."/>
            <person name="DiCuccio M."/>
            <person name="Hlavina W."/>
            <person name="Kapustin Y."/>
            <person name="Meric P."/>
            <person name="Maglott D."/>
            <person name="Birtle Z."/>
            <person name="Marques A.C."/>
            <person name="Graves T."/>
            <person name="Zhou S."/>
            <person name="Teague B."/>
            <person name="Potamousis K."/>
            <person name="Churas C."/>
            <person name="Place M."/>
            <person name="Herschleb J."/>
            <person name="Runnheim R."/>
            <person name="Forrest D."/>
            <person name="Amos-Landgraf J."/>
            <person name="Schwartz D.C."/>
            <person name="Cheng Z."/>
            <person name="Lindblad-Toh K."/>
            <person name="Eichler E.E."/>
            <person name="Ponting C.P."/>
        </authorList>
    </citation>
    <scope>NUCLEOTIDE SEQUENCE [LARGE SCALE GENOMIC DNA]</scope>
    <source>
        <strain evidence="2 4">C57BL/6J</strain>
    </source>
</reference>
<dbReference type="MGI" id="MGI:1919161">
    <property type="gene designation" value="Bdh1"/>
</dbReference>
<dbReference type="GeneTree" id="ENSGT00940000156929"/>
<dbReference type="Ensembl" id="ENSMUST00000232433.2">
    <property type="protein sequence ID" value="ENSMUSP00000156095.2"/>
    <property type="gene ID" value="ENSMUSG00000046598.16"/>
</dbReference>
<keyword evidence="4" id="KW-1185">Reference proteome</keyword>
<reference evidence="2" key="3">
    <citation type="submission" date="2025-08" db="UniProtKB">
        <authorList>
            <consortium name="Ensembl"/>
        </authorList>
    </citation>
    <scope>IDENTIFICATION</scope>
    <source>
        <strain evidence="2">C57BL/6J</strain>
    </source>
</reference>
<sequence length="37" mass="4083">MLAARLSRPLSQLPGKALSVRDRENGTRGLNLGFCRQ</sequence>
<evidence type="ECO:0000313" key="4">
    <source>
        <dbReference type="Proteomes" id="UP000000589"/>
    </source>
</evidence>
<protein>
    <submittedName>
        <fullName evidence="2">3-hydroxybutyrate dehydrogenase, type 1</fullName>
    </submittedName>
</protein>
<evidence type="ECO:0000313" key="2">
    <source>
        <dbReference type="Ensembl" id="ENSMUSP00000156095.2"/>
    </source>
</evidence>
<gene>
    <name evidence="2 3" type="primary">Bdh1</name>
</gene>
<dbReference type="AlphaFoldDB" id="A0A338P6R2"/>
<dbReference type="Proteomes" id="UP000000589">
    <property type="component" value="Chromosome 16"/>
</dbReference>
<reference evidence="2 4" key="2">
    <citation type="journal article" date="2011" name="PLoS Biol.">
        <title>Modernizing reference genome assemblies.</title>
        <authorList>
            <person name="Church D.M."/>
            <person name="Schneider V.A."/>
            <person name="Graves T."/>
            <person name="Auger K."/>
            <person name="Cunningham F."/>
            <person name="Bouk N."/>
            <person name="Chen H.C."/>
            <person name="Agarwala R."/>
            <person name="McLaren W.M."/>
            <person name="Ritchie G.R."/>
            <person name="Albracht D."/>
            <person name="Kremitzki M."/>
            <person name="Rock S."/>
            <person name="Kotkiewicz H."/>
            <person name="Kremitzki C."/>
            <person name="Wollam A."/>
            <person name="Trani L."/>
            <person name="Fulton L."/>
            <person name="Fulton R."/>
            <person name="Matthews L."/>
            <person name="Whitehead S."/>
            <person name="Chow W."/>
            <person name="Torrance J."/>
            <person name="Dunn M."/>
            <person name="Harden G."/>
            <person name="Threadgold G."/>
            <person name="Wood J."/>
            <person name="Collins J."/>
            <person name="Heath P."/>
            <person name="Griffiths G."/>
            <person name="Pelan S."/>
            <person name="Grafham D."/>
            <person name="Eichler E.E."/>
            <person name="Weinstock G."/>
            <person name="Mardis E.R."/>
            <person name="Wilson R.K."/>
            <person name="Howe K."/>
            <person name="Flicek P."/>
            <person name="Hubbard T."/>
        </authorList>
    </citation>
    <scope>NUCLEOTIDE SEQUENCE [LARGE SCALE GENOMIC DNA]</scope>
    <source>
        <strain evidence="2 4">C57BL/6J</strain>
    </source>
</reference>
<dbReference type="VEuPathDB" id="HostDB:ENSMUSG00000046598"/>
<evidence type="ECO:0000256" key="1">
    <source>
        <dbReference type="SAM" id="MobiDB-lite"/>
    </source>
</evidence>
<organism evidence="2 4">
    <name type="scientific">Mus musculus</name>
    <name type="common">Mouse</name>
    <dbReference type="NCBI Taxonomy" id="10090"/>
    <lineage>
        <taxon>Eukaryota</taxon>
        <taxon>Metazoa</taxon>
        <taxon>Chordata</taxon>
        <taxon>Craniata</taxon>
        <taxon>Vertebrata</taxon>
        <taxon>Euteleostomi</taxon>
        <taxon>Mammalia</taxon>
        <taxon>Eutheria</taxon>
        <taxon>Euarchontoglires</taxon>
        <taxon>Glires</taxon>
        <taxon>Rodentia</taxon>
        <taxon>Myomorpha</taxon>
        <taxon>Muroidea</taxon>
        <taxon>Muridae</taxon>
        <taxon>Murinae</taxon>
        <taxon>Mus</taxon>
        <taxon>Mus</taxon>
    </lineage>
</organism>